<dbReference type="KEGG" id="cgl:Cgl0414"/>
<dbReference type="BioCyc" id="CORYNE:G18NG-9971-MONOMER"/>
<reference evidence="3" key="1">
    <citation type="journal article" date="2003" name="Appl. Microbiol. Biotechnol.">
        <title>The Corynebacterium glutamicum genome: features and impacts on biotechnological processes.</title>
        <authorList>
            <person name="Ikeda M."/>
            <person name="Nakagawa S."/>
        </authorList>
    </citation>
    <scope>NUCLEOTIDE SEQUENCE [LARGE SCALE GENOMIC DNA]</scope>
    <source>
        <strain evidence="3">ATCC 13032 / DSM 20300 / BCRC 11384 / JCM 1318 / LMG 3730 / NCIMB 10025</strain>
    </source>
</reference>
<keyword evidence="1" id="KW-0812">Transmembrane</keyword>
<keyword evidence="3" id="KW-1185">Reference proteome</keyword>
<feature type="transmembrane region" description="Helical" evidence="1">
    <location>
        <begin position="6"/>
        <end position="31"/>
    </location>
</feature>
<dbReference type="EMBL" id="BA000036">
    <property type="protein sequence ID" value="BAB97807.1"/>
    <property type="molecule type" value="Genomic_DNA"/>
</dbReference>
<dbReference type="Proteomes" id="UP000000582">
    <property type="component" value="Chromosome"/>
</dbReference>
<gene>
    <name evidence="2" type="ordered locus">Cgl0414</name>
</gene>
<name>Q8NT94_CORGL</name>
<organism evidence="2 3">
    <name type="scientific">Corynebacterium glutamicum (strain ATCC 13032 / DSM 20300 / JCM 1318 / BCRC 11384 / CCUG 27702 / LMG 3730 / NBRC 12168 / NCIMB 10025 / NRRL B-2784 / 534)</name>
    <dbReference type="NCBI Taxonomy" id="196627"/>
    <lineage>
        <taxon>Bacteria</taxon>
        <taxon>Bacillati</taxon>
        <taxon>Actinomycetota</taxon>
        <taxon>Actinomycetes</taxon>
        <taxon>Mycobacteriales</taxon>
        <taxon>Corynebacteriaceae</taxon>
        <taxon>Corynebacterium</taxon>
    </lineage>
</organism>
<dbReference type="HOGENOM" id="CLU_2860106_0_0_11"/>
<keyword evidence="1" id="KW-0472">Membrane</keyword>
<sequence length="64" mass="6972">MSFKLAPPFGAVLFCVLGGVRWGFFMGSLWVRGSQTPRESDSGAGVLENVRIEPRSTSLDELLV</sequence>
<proteinExistence type="predicted"/>
<evidence type="ECO:0000313" key="2">
    <source>
        <dbReference type="EMBL" id="BAB97807.1"/>
    </source>
</evidence>
<keyword evidence="1" id="KW-1133">Transmembrane helix</keyword>
<accession>Q8NT94</accession>
<evidence type="ECO:0000313" key="3">
    <source>
        <dbReference type="Proteomes" id="UP000000582"/>
    </source>
</evidence>
<dbReference type="AlphaFoldDB" id="Q8NT94"/>
<evidence type="ECO:0000256" key="1">
    <source>
        <dbReference type="SAM" id="Phobius"/>
    </source>
</evidence>
<protein>
    <submittedName>
        <fullName evidence="2">Uncharacterized protein</fullName>
    </submittedName>
</protein>